<comment type="caution">
    <text evidence="1">The sequence shown here is derived from an EMBL/GenBank/DDBJ whole genome shotgun (WGS) entry which is preliminary data.</text>
</comment>
<dbReference type="EMBL" id="JACJID010000002">
    <property type="protein sequence ID" value="MBA8925876.1"/>
    <property type="molecule type" value="Genomic_DNA"/>
</dbReference>
<organism evidence="1 2">
    <name type="scientific">Kutzneria viridogrisea</name>
    <dbReference type="NCBI Taxonomy" id="47990"/>
    <lineage>
        <taxon>Bacteria</taxon>
        <taxon>Bacillati</taxon>
        <taxon>Actinomycetota</taxon>
        <taxon>Actinomycetes</taxon>
        <taxon>Pseudonocardiales</taxon>
        <taxon>Pseudonocardiaceae</taxon>
        <taxon>Kutzneria</taxon>
    </lineage>
</organism>
<dbReference type="Proteomes" id="UP000517916">
    <property type="component" value="Unassembled WGS sequence"/>
</dbReference>
<keyword evidence="2" id="KW-1185">Reference proteome</keyword>
<evidence type="ECO:0000313" key="1">
    <source>
        <dbReference type="EMBL" id="MBA8925876.1"/>
    </source>
</evidence>
<reference evidence="1 2" key="1">
    <citation type="submission" date="2020-08" db="EMBL/GenBank/DDBJ databases">
        <title>Genomic Encyclopedia of Archaeal and Bacterial Type Strains, Phase II (KMG-II): from individual species to whole genera.</title>
        <authorList>
            <person name="Goeker M."/>
        </authorList>
    </citation>
    <scope>NUCLEOTIDE SEQUENCE [LARGE SCALE GENOMIC DNA]</scope>
    <source>
        <strain evidence="1 2">DSM 43850</strain>
    </source>
</reference>
<gene>
    <name evidence="1" type="ORF">BC739_003075</name>
</gene>
<protein>
    <submittedName>
        <fullName evidence="1">Uncharacterized protein</fullName>
    </submittedName>
</protein>
<evidence type="ECO:0000313" key="2">
    <source>
        <dbReference type="Proteomes" id="UP000517916"/>
    </source>
</evidence>
<dbReference type="RefSeq" id="WP_182837501.1">
    <property type="nucleotide sequence ID" value="NZ_BAAABQ010000059.1"/>
</dbReference>
<name>A0ABR6BG62_9PSEU</name>
<accession>A0ABR6BG62</accession>
<proteinExistence type="predicted"/>
<sequence length="158" mass="15230">MALQKAVPLSDHCVKKSLLVVVGAGAGGGAGAGTGRFGPVGRPGCPGRSAAGGGAATVPPPGVGCPALVGVGAWLSTGLVVTTVGQGLSGIAIAVGTPGAGRGACWGCWGISALTITVNTLTPSTQDTPNTASGDIRKGARDLRAGLTVRYTKSRCLP</sequence>